<dbReference type="InterPro" id="IPR032676">
    <property type="entry name" value="YkuD_2"/>
</dbReference>
<gene>
    <name evidence="2" type="ORF">ACFPIB_05490</name>
</gene>
<keyword evidence="3" id="KW-1185">Reference proteome</keyword>
<dbReference type="Proteomes" id="UP001596161">
    <property type="component" value="Unassembled WGS sequence"/>
</dbReference>
<dbReference type="PANTHER" id="PTHR38477">
    <property type="entry name" value="HYPOTHETICAL EXPORTED PROTEIN"/>
    <property type="match status" value="1"/>
</dbReference>
<keyword evidence="1" id="KW-0732">Signal</keyword>
<protein>
    <submittedName>
        <fullName evidence="2">Murein L,D-transpeptidase catalytic domain family protein</fullName>
    </submittedName>
</protein>
<name>A0ABW0E6R1_9BACT</name>
<dbReference type="Pfam" id="PF13645">
    <property type="entry name" value="YkuD_2"/>
    <property type="match status" value="1"/>
</dbReference>
<feature type="chain" id="PRO_5045967332" evidence="1">
    <location>
        <begin position="23"/>
        <end position="261"/>
    </location>
</feature>
<reference evidence="3" key="1">
    <citation type="journal article" date="2019" name="Int. J. Syst. Evol. Microbiol.">
        <title>The Global Catalogue of Microorganisms (GCM) 10K type strain sequencing project: providing services to taxonomists for standard genome sequencing and annotation.</title>
        <authorList>
            <consortium name="The Broad Institute Genomics Platform"/>
            <consortium name="The Broad Institute Genome Sequencing Center for Infectious Disease"/>
            <person name="Wu L."/>
            <person name="Ma J."/>
        </authorList>
    </citation>
    <scope>NUCLEOTIDE SEQUENCE [LARGE SCALE GENOMIC DNA]</scope>
    <source>
        <strain evidence="3">KACC 12602</strain>
    </source>
</reference>
<evidence type="ECO:0000313" key="3">
    <source>
        <dbReference type="Proteomes" id="UP001596161"/>
    </source>
</evidence>
<accession>A0ABW0E6R1</accession>
<dbReference type="RefSeq" id="WP_378016430.1">
    <property type="nucleotide sequence ID" value="NZ_JBHSKT010000003.1"/>
</dbReference>
<dbReference type="EMBL" id="JBHSKT010000003">
    <property type="protein sequence ID" value="MFC5270053.1"/>
    <property type="molecule type" value="Genomic_DNA"/>
</dbReference>
<comment type="caution">
    <text evidence="2">The sequence shown here is derived from an EMBL/GenBank/DDBJ whole genome shotgun (WGS) entry which is preliminary data.</text>
</comment>
<evidence type="ECO:0000313" key="2">
    <source>
        <dbReference type="EMBL" id="MFC5270053.1"/>
    </source>
</evidence>
<evidence type="ECO:0000256" key="1">
    <source>
        <dbReference type="SAM" id="SignalP"/>
    </source>
</evidence>
<sequence length="261" mass="29162">MRRFTVIIAGLFFLNLTSPANSNNNSFSVADRNLTIESARIATFELNINNTYTGAHLQQAGLDYDIFRKALIGYYNLKRNNQPHTVKKSVLSIIDFNKASSENRLWIIDLKSKKLLYKTLVAHGKNSGENFARHFSNVPQSEKSSLGFYVTRQTYFGKHGLSLKIDGIDKGFNTNAMQRAIVIHGANYVSQSFVARHGRLGRSQGCPALPVAQTPEIIQTIKDNSCLFIAGPEPKYDSPYLDLEPAVAKFAMELDKAQNNI</sequence>
<proteinExistence type="predicted"/>
<dbReference type="PANTHER" id="PTHR38477:SF1">
    <property type="entry name" value="MUREIN L,D-TRANSPEPTIDASE CATALYTIC DOMAIN FAMILY PROTEIN"/>
    <property type="match status" value="1"/>
</dbReference>
<organism evidence="2 3">
    <name type="scientific">Adhaeribacter terreus</name>
    <dbReference type="NCBI Taxonomy" id="529703"/>
    <lineage>
        <taxon>Bacteria</taxon>
        <taxon>Pseudomonadati</taxon>
        <taxon>Bacteroidota</taxon>
        <taxon>Cytophagia</taxon>
        <taxon>Cytophagales</taxon>
        <taxon>Hymenobacteraceae</taxon>
        <taxon>Adhaeribacter</taxon>
    </lineage>
</organism>
<feature type="signal peptide" evidence="1">
    <location>
        <begin position="1"/>
        <end position="22"/>
    </location>
</feature>